<comment type="caution">
    <text evidence="1">The sequence shown here is derived from an EMBL/GenBank/DDBJ whole genome shotgun (WGS) entry which is preliminary data.</text>
</comment>
<name>A0ABR9DJ56_9GAMM</name>
<keyword evidence="2" id="KW-1185">Reference proteome</keyword>
<protein>
    <submittedName>
        <fullName evidence="1">Uncharacterized protein</fullName>
    </submittedName>
</protein>
<proteinExistence type="predicted"/>
<dbReference type="Proteomes" id="UP000641152">
    <property type="component" value="Unassembled WGS sequence"/>
</dbReference>
<sequence length="62" mass="7151">MLKEELNQLLGQWKLRAKKRLDCAKLEEDGEKRLAIERTAFCYANAALELEALITRVEADQC</sequence>
<evidence type="ECO:0000313" key="1">
    <source>
        <dbReference type="EMBL" id="MBD9362901.1"/>
    </source>
</evidence>
<organism evidence="1 2">
    <name type="scientific">Methylomonas fluvii</name>
    <dbReference type="NCBI Taxonomy" id="1854564"/>
    <lineage>
        <taxon>Bacteria</taxon>
        <taxon>Pseudomonadati</taxon>
        <taxon>Pseudomonadota</taxon>
        <taxon>Gammaproteobacteria</taxon>
        <taxon>Methylococcales</taxon>
        <taxon>Methylococcaceae</taxon>
        <taxon>Methylomonas</taxon>
    </lineage>
</organism>
<reference evidence="1 2" key="1">
    <citation type="submission" date="2020-09" db="EMBL/GenBank/DDBJ databases">
        <title>Methylomonas albis sp. nov. and Methylomonas fluvii sp. nov.: Two cold-adapted methanotrophs from the River Elbe and an amended description of Methylovulum psychrotolerans strain Eb1.</title>
        <authorList>
            <person name="Bussmann I.K."/>
            <person name="Klings K.-W."/>
            <person name="Warnstedt J."/>
            <person name="Hoppert M."/>
            <person name="Saborowski A."/>
            <person name="Horn F."/>
            <person name="Liebner S."/>
        </authorList>
    </citation>
    <scope>NUCLEOTIDE SEQUENCE [LARGE SCALE GENOMIC DNA]</scope>
    <source>
        <strain evidence="1 2">EbB</strain>
    </source>
</reference>
<dbReference type="EMBL" id="JACXST010000003">
    <property type="protein sequence ID" value="MBD9362901.1"/>
    <property type="molecule type" value="Genomic_DNA"/>
</dbReference>
<accession>A0ABR9DJ56</accession>
<gene>
    <name evidence="1" type="ORF">EBB_20850</name>
</gene>
<dbReference type="RefSeq" id="WP_192395631.1">
    <property type="nucleotide sequence ID" value="NZ_CAJHIU010000003.1"/>
</dbReference>
<evidence type="ECO:0000313" key="2">
    <source>
        <dbReference type="Proteomes" id="UP000641152"/>
    </source>
</evidence>